<feature type="compositionally biased region" description="Basic and acidic residues" evidence="1">
    <location>
        <begin position="204"/>
        <end position="217"/>
    </location>
</feature>
<keyword evidence="3" id="KW-1185">Reference proteome</keyword>
<dbReference type="RefSeq" id="WP_345362555.1">
    <property type="nucleotide sequence ID" value="NZ_BAABHJ010000026.1"/>
</dbReference>
<dbReference type="Proteomes" id="UP001500212">
    <property type="component" value="Unassembled WGS sequence"/>
</dbReference>
<comment type="caution">
    <text evidence="2">The sequence shown here is derived from an EMBL/GenBank/DDBJ whole genome shotgun (WGS) entry which is preliminary data.</text>
</comment>
<protein>
    <submittedName>
        <fullName evidence="2">Uncharacterized protein</fullName>
    </submittedName>
</protein>
<proteinExistence type="predicted"/>
<organism evidence="2 3">
    <name type="scientific">Actinoallomurus liliacearum</name>
    <dbReference type="NCBI Taxonomy" id="1080073"/>
    <lineage>
        <taxon>Bacteria</taxon>
        <taxon>Bacillati</taxon>
        <taxon>Actinomycetota</taxon>
        <taxon>Actinomycetes</taxon>
        <taxon>Streptosporangiales</taxon>
        <taxon>Thermomonosporaceae</taxon>
        <taxon>Actinoallomurus</taxon>
    </lineage>
</organism>
<dbReference type="EMBL" id="BAABHJ010000026">
    <property type="protein sequence ID" value="GAA4614262.1"/>
    <property type="molecule type" value="Genomic_DNA"/>
</dbReference>
<feature type="compositionally biased region" description="Low complexity" evidence="1">
    <location>
        <begin position="76"/>
        <end position="89"/>
    </location>
</feature>
<feature type="region of interest" description="Disordered" evidence="1">
    <location>
        <begin position="46"/>
        <end position="94"/>
    </location>
</feature>
<name>A0ABP8TR42_9ACTN</name>
<evidence type="ECO:0000313" key="2">
    <source>
        <dbReference type="EMBL" id="GAA4614262.1"/>
    </source>
</evidence>
<sequence>MPTPTFRSIPYEIRRTALFLLFVALGGALLVAVSLAHPWTGDAAPSANPGGAFPEDSGTSVASGVPQFTPPPDSPSSPSSTDGASSAGPDDGRSQATALQTLLDQGAPDRKAVVAAVQDVQSCGTGAGLDADISALTQAAANRSNLADQAGRAQVDALENGSQAAQDLATAFQKSALADRAFAAWATDLKSGRCTAGSATRNQHYKDAESASEEAGKAKDGFVAAWSSIAGEYGLQPVTTDDF</sequence>
<accession>A0ABP8TR42</accession>
<evidence type="ECO:0000313" key="3">
    <source>
        <dbReference type="Proteomes" id="UP001500212"/>
    </source>
</evidence>
<feature type="region of interest" description="Disordered" evidence="1">
    <location>
        <begin position="194"/>
        <end position="217"/>
    </location>
</feature>
<gene>
    <name evidence="2" type="ORF">GCM10023195_62150</name>
</gene>
<reference evidence="3" key="1">
    <citation type="journal article" date="2019" name="Int. J. Syst. Evol. Microbiol.">
        <title>The Global Catalogue of Microorganisms (GCM) 10K type strain sequencing project: providing services to taxonomists for standard genome sequencing and annotation.</title>
        <authorList>
            <consortium name="The Broad Institute Genomics Platform"/>
            <consortium name="The Broad Institute Genome Sequencing Center for Infectious Disease"/>
            <person name="Wu L."/>
            <person name="Ma J."/>
        </authorList>
    </citation>
    <scope>NUCLEOTIDE SEQUENCE [LARGE SCALE GENOMIC DNA]</scope>
    <source>
        <strain evidence="3">JCM 17938</strain>
    </source>
</reference>
<evidence type="ECO:0000256" key="1">
    <source>
        <dbReference type="SAM" id="MobiDB-lite"/>
    </source>
</evidence>